<evidence type="ECO:0000313" key="8">
    <source>
        <dbReference type="EMBL" id="BFG70350.1"/>
    </source>
</evidence>
<organism evidence="8">
    <name type="scientific">Sediminibacterium sp. KACHI17</name>
    <dbReference type="NCBI Taxonomy" id="1751071"/>
    <lineage>
        <taxon>Bacteria</taxon>
        <taxon>Pseudomonadati</taxon>
        <taxon>Bacteroidota</taxon>
        <taxon>Chitinophagia</taxon>
        <taxon>Chitinophagales</taxon>
        <taxon>Chitinophagaceae</taxon>
        <taxon>Sediminibacterium</taxon>
    </lineage>
</organism>
<protein>
    <recommendedName>
        <fullName evidence="7">Polysaccharide chain length determinant N-terminal domain-containing protein</fullName>
    </recommendedName>
</protein>
<dbReference type="PANTHER" id="PTHR32309">
    <property type="entry name" value="TYROSINE-PROTEIN KINASE"/>
    <property type="match status" value="1"/>
</dbReference>
<evidence type="ECO:0000256" key="4">
    <source>
        <dbReference type="ARBA" id="ARBA00022989"/>
    </source>
</evidence>
<comment type="subcellular location">
    <subcellularLocation>
        <location evidence="1">Cell membrane</location>
        <topology evidence="1">Multi-pass membrane protein</topology>
    </subcellularLocation>
</comment>
<evidence type="ECO:0000256" key="1">
    <source>
        <dbReference type="ARBA" id="ARBA00004651"/>
    </source>
</evidence>
<accession>A0AAT9GIL1</accession>
<evidence type="ECO:0000256" key="2">
    <source>
        <dbReference type="ARBA" id="ARBA00022475"/>
    </source>
</evidence>
<dbReference type="EMBL" id="AP029612">
    <property type="protein sequence ID" value="BFG70350.1"/>
    <property type="molecule type" value="Genomic_DNA"/>
</dbReference>
<proteinExistence type="predicted"/>
<feature type="transmembrane region" description="Helical" evidence="6">
    <location>
        <begin position="42"/>
        <end position="60"/>
    </location>
</feature>
<feature type="transmembrane region" description="Helical" evidence="6">
    <location>
        <begin position="331"/>
        <end position="356"/>
    </location>
</feature>
<keyword evidence="2" id="KW-1003">Cell membrane</keyword>
<keyword evidence="4 6" id="KW-1133">Transmembrane helix</keyword>
<dbReference type="GO" id="GO:0005886">
    <property type="term" value="C:plasma membrane"/>
    <property type="evidence" value="ECO:0007669"/>
    <property type="project" value="UniProtKB-SubCell"/>
</dbReference>
<dbReference type="InterPro" id="IPR003856">
    <property type="entry name" value="LPS_length_determ_N"/>
</dbReference>
<gene>
    <name evidence="8" type="ORF">KACHI17_12310</name>
</gene>
<dbReference type="AlphaFoldDB" id="A0AAT9GIL1"/>
<reference evidence="8" key="1">
    <citation type="submission" date="2024-02" db="EMBL/GenBank/DDBJ databases">
        <title>Sediminibacterium planktonica sp. nov. and Sediminibacterium longus sp. nov., isolated from surface lake and river water.</title>
        <authorList>
            <person name="Watanabe K."/>
            <person name="Takemine S."/>
            <person name="Ishii Y."/>
            <person name="Ogata Y."/>
            <person name="Shindo C."/>
            <person name="Suda W."/>
        </authorList>
    </citation>
    <scope>NUCLEOTIDE SEQUENCE</scope>
    <source>
        <strain evidence="8">KACHI17</strain>
    </source>
</reference>
<dbReference type="Pfam" id="PF02706">
    <property type="entry name" value="Wzz"/>
    <property type="match status" value="1"/>
</dbReference>
<evidence type="ECO:0000256" key="6">
    <source>
        <dbReference type="SAM" id="Phobius"/>
    </source>
</evidence>
<dbReference type="InterPro" id="IPR050445">
    <property type="entry name" value="Bact_polysacc_biosynth/exp"/>
</dbReference>
<evidence type="ECO:0000259" key="7">
    <source>
        <dbReference type="Pfam" id="PF02706"/>
    </source>
</evidence>
<feature type="domain" description="Polysaccharide chain length determinant N-terminal" evidence="7">
    <location>
        <begin position="39"/>
        <end position="124"/>
    </location>
</feature>
<evidence type="ECO:0000256" key="3">
    <source>
        <dbReference type="ARBA" id="ARBA00022692"/>
    </source>
</evidence>
<dbReference type="PANTHER" id="PTHR32309:SF31">
    <property type="entry name" value="CAPSULAR EXOPOLYSACCHARIDE FAMILY"/>
    <property type="match status" value="1"/>
</dbReference>
<name>A0AAT9GIL1_9BACT</name>
<evidence type="ECO:0000256" key="5">
    <source>
        <dbReference type="ARBA" id="ARBA00023136"/>
    </source>
</evidence>
<keyword evidence="5 6" id="KW-0472">Membrane</keyword>
<keyword evidence="3 6" id="KW-0812">Transmembrane</keyword>
<sequence>MERMQQEPIIPSPIQDDPPFSLTHELQRLFLQFKQALLHWKLWTGMMVIGMILGLIYSFIKPVTYQAKTVFVVEESKSVGGGSLMSALAGQFGVDIGNLSGASGILAGDNVLQLLKSEQLIKKTLLSWYDSTNNSTLADEYARLYQLSDKWKKKFPQLQSFAVLRKGASRLEDSLLKKIIERHIQKELSVAKPDKKLGFFEMNVTMRGEVLSVLFSQRLLKTATDFYIETKTKRLLTNVQRLQNKADSLLYMLNRKTYSAADANRLLLDVNPVYSNPEVSAEISSRDKVLQGTIYAEILKNLEISKTSLIQETPTVQLVDEPVYPLKNNAWLWWEGLFFGAILGAALGIGIGVIGLSGNQVIG</sequence>